<dbReference type="GO" id="GO:0007032">
    <property type="term" value="P:endosome organization"/>
    <property type="evidence" value="ECO:0007669"/>
    <property type="project" value="InterPro"/>
</dbReference>
<dbReference type="GO" id="GO:0010008">
    <property type="term" value="C:endosome membrane"/>
    <property type="evidence" value="ECO:0007669"/>
    <property type="project" value="TreeGrafter"/>
</dbReference>
<reference evidence="2 3" key="1">
    <citation type="submission" date="2020-10" db="EMBL/GenBank/DDBJ databases">
        <title>The Coptis chinensis genome and diversification of protoberbering-type alkaloids.</title>
        <authorList>
            <person name="Wang B."/>
            <person name="Shu S."/>
            <person name="Song C."/>
            <person name="Liu Y."/>
        </authorList>
    </citation>
    <scope>NUCLEOTIDE SEQUENCE [LARGE SCALE GENOMIC DNA]</scope>
    <source>
        <strain evidence="2">HL-2020</strain>
        <tissue evidence="2">Leaf</tissue>
    </source>
</reference>
<proteinExistence type="predicted"/>
<name>A0A835M6G7_9MAGN</name>
<organism evidence="2 3">
    <name type="scientific">Coptis chinensis</name>
    <dbReference type="NCBI Taxonomy" id="261450"/>
    <lineage>
        <taxon>Eukaryota</taxon>
        <taxon>Viridiplantae</taxon>
        <taxon>Streptophyta</taxon>
        <taxon>Embryophyta</taxon>
        <taxon>Tracheophyta</taxon>
        <taxon>Spermatophyta</taxon>
        <taxon>Magnoliopsida</taxon>
        <taxon>Ranunculales</taxon>
        <taxon>Ranunculaceae</taxon>
        <taxon>Coptidoideae</taxon>
        <taxon>Coptis</taxon>
    </lineage>
</organism>
<comment type="caution">
    <text evidence="2">The sequence shown here is derived from an EMBL/GenBank/DDBJ whole genome shotgun (WGS) entry which is preliminary data.</text>
</comment>
<dbReference type="OrthoDB" id="69656at2759"/>
<accession>A0A835M6G7</accession>
<evidence type="ECO:0000313" key="3">
    <source>
        <dbReference type="Proteomes" id="UP000631114"/>
    </source>
</evidence>
<dbReference type="GO" id="GO:0006898">
    <property type="term" value="P:receptor-mediated endocytosis"/>
    <property type="evidence" value="ECO:0007669"/>
    <property type="project" value="TreeGrafter"/>
</dbReference>
<evidence type="ECO:0000313" key="2">
    <source>
        <dbReference type="EMBL" id="KAF9615564.1"/>
    </source>
</evidence>
<sequence length="157" mass="17356">MPNVLRTCINLTYELKGSLDSSCDSIADNFDVRVIKEKKGVKILRSDSALGVASSGEGVEKWLQYKCQCLEFQISKIDGRVWSYQELEIVKVWSAYKDQKHDLFLPSNAQSAAAGVAGLIENSSSRLTYSLPAPPPQPSQARLHTNPDTKGKEDQLP</sequence>
<evidence type="ECO:0000256" key="1">
    <source>
        <dbReference type="SAM" id="MobiDB-lite"/>
    </source>
</evidence>
<keyword evidence="3" id="KW-1185">Reference proteome</keyword>
<protein>
    <submittedName>
        <fullName evidence="2">Uncharacterized protein</fullName>
    </submittedName>
</protein>
<dbReference type="InterPro" id="IPR044978">
    <property type="entry name" value="GRV2/DNAJC13"/>
</dbReference>
<feature type="region of interest" description="Disordered" evidence="1">
    <location>
        <begin position="127"/>
        <end position="157"/>
    </location>
</feature>
<dbReference type="AlphaFoldDB" id="A0A835M6G7"/>
<dbReference type="Proteomes" id="UP000631114">
    <property type="component" value="Unassembled WGS sequence"/>
</dbReference>
<dbReference type="PANTHER" id="PTHR36983:SF2">
    <property type="entry name" value="DNAJ HOMOLOG SUBFAMILY C MEMBER 13"/>
    <property type="match status" value="1"/>
</dbReference>
<dbReference type="GO" id="GO:2000641">
    <property type="term" value="P:regulation of early endosome to late endosome transport"/>
    <property type="evidence" value="ECO:0007669"/>
    <property type="project" value="InterPro"/>
</dbReference>
<gene>
    <name evidence="2" type="ORF">IFM89_024596</name>
</gene>
<feature type="compositionally biased region" description="Basic and acidic residues" evidence="1">
    <location>
        <begin position="145"/>
        <end position="157"/>
    </location>
</feature>
<dbReference type="PANTHER" id="PTHR36983">
    <property type="entry name" value="DNAJ HOMOLOG SUBFAMILY C MEMBER 13"/>
    <property type="match status" value="1"/>
</dbReference>
<dbReference type="EMBL" id="JADFTS010000003">
    <property type="protein sequence ID" value="KAF9615564.1"/>
    <property type="molecule type" value="Genomic_DNA"/>
</dbReference>